<evidence type="ECO:0000313" key="7">
    <source>
        <dbReference type="EMBL" id="RRB10352.1"/>
    </source>
</evidence>
<dbReference type="InterPro" id="IPR007627">
    <property type="entry name" value="RNA_pol_sigma70_r2"/>
</dbReference>
<dbReference type="GO" id="GO:0003677">
    <property type="term" value="F:DNA binding"/>
    <property type="evidence" value="ECO:0007669"/>
    <property type="project" value="InterPro"/>
</dbReference>
<dbReference type="InterPro" id="IPR036388">
    <property type="entry name" value="WH-like_DNA-bd_sf"/>
</dbReference>
<dbReference type="InterPro" id="IPR013324">
    <property type="entry name" value="RNA_pol_sigma_r3/r4-like"/>
</dbReference>
<evidence type="ECO:0000256" key="3">
    <source>
        <dbReference type="ARBA" id="ARBA00023082"/>
    </source>
</evidence>
<evidence type="ECO:0000259" key="6">
    <source>
        <dbReference type="Pfam" id="PF08281"/>
    </source>
</evidence>
<sequence>MFRSSSQNHSSESLTDAALWHNFKEGDELALGELAQRYYKRLYGYGSKFSRDREVVKDCIQDLFLEIWDKRTTISEPDSVKLYLLVSIRRRIFRRKTEDKWLEQSEELDFDSTLIGDLPIETAIIEDETSRYYVRKLQQLIPQLTRRQQEIIYLRFYENLDNEAIAEVMSLSRGAVANLLWRALKELKDYWYAGLLLLMWPGISLLK</sequence>
<dbReference type="Gene3D" id="1.10.1740.10">
    <property type="match status" value="1"/>
</dbReference>
<comment type="caution">
    <text evidence="7">The sequence shown here is derived from an EMBL/GenBank/DDBJ whole genome shotgun (WGS) entry which is preliminary data.</text>
</comment>
<feature type="domain" description="RNA polymerase sigma-70 region 2" evidence="5">
    <location>
        <begin position="34"/>
        <end position="100"/>
    </location>
</feature>
<evidence type="ECO:0000313" key="8">
    <source>
        <dbReference type="Proteomes" id="UP000274271"/>
    </source>
</evidence>
<dbReference type="OrthoDB" id="9150024at2"/>
<dbReference type="Pfam" id="PF08281">
    <property type="entry name" value="Sigma70_r4_2"/>
    <property type="match status" value="1"/>
</dbReference>
<reference evidence="7 8" key="1">
    <citation type="submission" date="2018-11" db="EMBL/GenBank/DDBJ databases">
        <authorList>
            <person name="Zhou Z."/>
            <person name="Wang G."/>
        </authorList>
    </citation>
    <scope>NUCLEOTIDE SEQUENCE [LARGE SCALE GENOMIC DNA]</scope>
    <source>
        <strain evidence="7 8">KCTC42998</strain>
    </source>
</reference>
<dbReference type="Proteomes" id="UP000274271">
    <property type="component" value="Unassembled WGS sequence"/>
</dbReference>
<dbReference type="Pfam" id="PF04542">
    <property type="entry name" value="Sigma70_r2"/>
    <property type="match status" value="1"/>
</dbReference>
<feature type="domain" description="RNA polymerase sigma factor 70 region 4 type 2" evidence="6">
    <location>
        <begin position="136"/>
        <end position="187"/>
    </location>
</feature>
<dbReference type="NCBIfam" id="TIGR02937">
    <property type="entry name" value="sigma70-ECF"/>
    <property type="match status" value="1"/>
</dbReference>
<keyword evidence="4" id="KW-0804">Transcription</keyword>
<name>A0A3P1CAS1_9BACT</name>
<comment type="similarity">
    <text evidence="1">Belongs to the sigma-70 factor family. ECF subfamily.</text>
</comment>
<dbReference type="PANTHER" id="PTHR43133:SF46">
    <property type="entry name" value="RNA POLYMERASE SIGMA-70 FACTOR ECF SUBFAMILY"/>
    <property type="match status" value="1"/>
</dbReference>
<gene>
    <name evidence="7" type="ORF">EHT87_29440</name>
</gene>
<dbReference type="SUPFAM" id="SSF88946">
    <property type="entry name" value="Sigma2 domain of RNA polymerase sigma factors"/>
    <property type="match status" value="1"/>
</dbReference>
<keyword evidence="8" id="KW-1185">Reference proteome</keyword>
<dbReference type="RefSeq" id="WP_124910364.1">
    <property type="nucleotide sequence ID" value="NZ_RQJP01000007.1"/>
</dbReference>
<dbReference type="Gene3D" id="1.10.10.10">
    <property type="entry name" value="Winged helix-like DNA-binding domain superfamily/Winged helix DNA-binding domain"/>
    <property type="match status" value="1"/>
</dbReference>
<dbReference type="EMBL" id="RQJP01000007">
    <property type="protein sequence ID" value="RRB10352.1"/>
    <property type="molecule type" value="Genomic_DNA"/>
</dbReference>
<dbReference type="GO" id="GO:0016987">
    <property type="term" value="F:sigma factor activity"/>
    <property type="evidence" value="ECO:0007669"/>
    <property type="project" value="UniProtKB-KW"/>
</dbReference>
<organism evidence="7 8">
    <name type="scientific">Larkinella knui</name>
    <dbReference type="NCBI Taxonomy" id="2025310"/>
    <lineage>
        <taxon>Bacteria</taxon>
        <taxon>Pseudomonadati</taxon>
        <taxon>Bacteroidota</taxon>
        <taxon>Cytophagia</taxon>
        <taxon>Cytophagales</taxon>
        <taxon>Spirosomataceae</taxon>
        <taxon>Larkinella</taxon>
    </lineage>
</organism>
<evidence type="ECO:0000259" key="5">
    <source>
        <dbReference type="Pfam" id="PF04542"/>
    </source>
</evidence>
<evidence type="ECO:0000256" key="2">
    <source>
        <dbReference type="ARBA" id="ARBA00023015"/>
    </source>
</evidence>
<evidence type="ECO:0000256" key="1">
    <source>
        <dbReference type="ARBA" id="ARBA00010641"/>
    </source>
</evidence>
<dbReference type="InterPro" id="IPR039425">
    <property type="entry name" value="RNA_pol_sigma-70-like"/>
</dbReference>
<keyword evidence="3" id="KW-0731">Sigma factor</keyword>
<proteinExistence type="inferred from homology"/>
<dbReference type="PANTHER" id="PTHR43133">
    <property type="entry name" value="RNA POLYMERASE ECF-TYPE SIGMA FACTO"/>
    <property type="match status" value="1"/>
</dbReference>
<protein>
    <submittedName>
        <fullName evidence="7">Sigma-70 family RNA polymerase sigma factor</fullName>
    </submittedName>
</protein>
<dbReference type="SUPFAM" id="SSF88659">
    <property type="entry name" value="Sigma3 and sigma4 domains of RNA polymerase sigma factors"/>
    <property type="match status" value="1"/>
</dbReference>
<dbReference type="AlphaFoldDB" id="A0A3P1CAS1"/>
<dbReference type="InterPro" id="IPR013325">
    <property type="entry name" value="RNA_pol_sigma_r2"/>
</dbReference>
<dbReference type="GO" id="GO:0006352">
    <property type="term" value="P:DNA-templated transcription initiation"/>
    <property type="evidence" value="ECO:0007669"/>
    <property type="project" value="InterPro"/>
</dbReference>
<accession>A0A3P1CAS1</accession>
<dbReference type="CDD" id="cd06171">
    <property type="entry name" value="Sigma70_r4"/>
    <property type="match status" value="1"/>
</dbReference>
<keyword evidence="2" id="KW-0805">Transcription regulation</keyword>
<evidence type="ECO:0000256" key="4">
    <source>
        <dbReference type="ARBA" id="ARBA00023163"/>
    </source>
</evidence>
<dbReference type="InterPro" id="IPR014284">
    <property type="entry name" value="RNA_pol_sigma-70_dom"/>
</dbReference>
<dbReference type="InterPro" id="IPR013249">
    <property type="entry name" value="RNA_pol_sigma70_r4_t2"/>
</dbReference>